<evidence type="ECO:0000256" key="3">
    <source>
        <dbReference type="SAM" id="MobiDB-lite"/>
    </source>
</evidence>
<feature type="compositionally biased region" description="Basic residues" evidence="3">
    <location>
        <begin position="37"/>
        <end position="51"/>
    </location>
</feature>
<evidence type="ECO:0000256" key="1">
    <source>
        <dbReference type="ARBA" id="ARBA00022729"/>
    </source>
</evidence>
<dbReference type="GO" id="GO:0004791">
    <property type="term" value="F:thioredoxin-disulfide reductase (NADPH) activity"/>
    <property type="evidence" value="ECO:0007669"/>
    <property type="project" value="TreeGrafter"/>
</dbReference>
<dbReference type="SUPFAM" id="SSF52833">
    <property type="entry name" value="Thioredoxin-like"/>
    <property type="match status" value="1"/>
</dbReference>
<sequence length="259" mass="28945">MDRAQILLLGLPLFLFCSDIFNLFLSTPPPPPPKPDHHPHHHPHPHPHHHDHLTNPQPDVQPTLEFPTQKSSGIGAIGVGNTVNINFCSSCSYRGNAVTMKNMLETAFPGINVVLANYPPPLPKRLLSKVVPVVQFGIIGVVVAGEHIFPRLGFVAPPPWYFSLRANRFGTISATWLLGNFLQSMLQSSGAFEVFCNGELVFSKLKERRFPGEIELKDLVGRQFHYSFPAFRPSLTVEQFIFILFSENWSSSSTARQVM</sequence>
<reference evidence="5" key="1">
    <citation type="submission" date="2020-08" db="EMBL/GenBank/DDBJ databases">
        <title>Plant Genome Project.</title>
        <authorList>
            <person name="Zhang R.-G."/>
        </authorList>
    </citation>
    <scope>NUCLEOTIDE SEQUENCE</scope>
    <source>
        <strain evidence="5">WSP0</strain>
        <tissue evidence="5">Leaf</tissue>
    </source>
</reference>
<comment type="caution">
    <text evidence="5">The sequence shown here is derived from an EMBL/GenBank/DDBJ whole genome shotgun (WGS) entry which is preliminary data.</text>
</comment>
<evidence type="ECO:0008006" key="7">
    <source>
        <dbReference type="Google" id="ProtNLM"/>
    </source>
</evidence>
<dbReference type="EMBL" id="JACTNZ010000005">
    <property type="protein sequence ID" value="KAG5550568.1"/>
    <property type="molecule type" value="Genomic_DNA"/>
</dbReference>
<organism evidence="5 6">
    <name type="scientific">Rhododendron griersonianum</name>
    <dbReference type="NCBI Taxonomy" id="479676"/>
    <lineage>
        <taxon>Eukaryota</taxon>
        <taxon>Viridiplantae</taxon>
        <taxon>Streptophyta</taxon>
        <taxon>Embryophyta</taxon>
        <taxon>Tracheophyta</taxon>
        <taxon>Spermatophyta</taxon>
        <taxon>Magnoliopsida</taxon>
        <taxon>eudicotyledons</taxon>
        <taxon>Gunneridae</taxon>
        <taxon>Pentapetalae</taxon>
        <taxon>asterids</taxon>
        <taxon>Ericales</taxon>
        <taxon>Ericaceae</taxon>
        <taxon>Ericoideae</taxon>
        <taxon>Rhodoreae</taxon>
        <taxon>Rhododendron</taxon>
    </lineage>
</organism>
<dbReference type="AlphaFoldDB" id="A0AAV6KDI7"/>
<feature type="signal peptide" evidence="4">
    <location>
        <begin position="1"/>
        <end position="17"/>
    </location>
</feature>
<dbReference type="GO" id="GO:0005789">
    <property type="term" value="C:endoplasmic reticulum membrane"/>
    <property type="evidence" value="ECO:0007669"/>
    <property type="project" value="TreeGrafter"/>
</dbReference>
<dbReference type="InterPro" id="IPR019389">
    <property type="entry name" value="Selenoprotein_T"/>
</dbReference>
<dbReference type="NCBIfam" id="TIGR02174">
    <property type="entry name" value="CXXU_selWTH"/>
    <property type="match status" value="1"/>
</dbReference>
<dbReference type="InterPro" id="IPR011893">
    <property type="entry name" value="Selenoprotein_Rdx-typ"/>
</dbReference>
<dbReference type="PANTHER" id="PTHR13544">
    <property type="entry name" value="SELENOPROTEIN T"/>
    <property type="match status" value="1"/>
</dbReference>
<dbReference type="Proteomes" id="UP000823749">
    <property type="component" value="Chromosome 5"/>
</dbReference>
<dbReference type="PANTHER" id="PTHR13544:SF0">
    <property type="entry name" value="THIOREDOXIN REDUCTASE-LIKE SELENOPROTEIN T"/>
    <property type="match status" value="1"/>
</dbReference>
<evidence type="ECO:0000313" key="6">
    <source>
        <dbReference type="Proteomes" id="UP000823749"/>
    </source>
</evidence>
<feature type="compositionally biased region" description="Polar residues" evidence="3">
    <location>
        <begin position="54"/>
        <end position="67"/>
    </location>
</feature>
<feature type="region of interest" description="Disordered" evidence="3">
    <location>
        <begin position="28"/>
        <end position="67"/>
    </location>
</feature>
<proteinExistence type="predicted"/>
<gene>
    <name evidence="5" type="ORF">RHGRI_015508</name>
</gene>
<dbReference type="GO" id="GO:0045454">
    <property type="term" value="P:cell redox homeostasis"/>
    <property type="evidence" value="ECO:0007669"/>
    <property type="project" value="TreeGrafter"/>
</dbReference>
<keyword evidence="2" id="KW-0676">Redox-active center</keyword>
<dbReference type="InterPro" id="IPR036249">
    <property type="entry name" value="Thioredoxin-like_sf"/>
</dbReference>
<accession>A0AAV6KDI7</accession>
<keyword evidence="1 4" id="KW-0732">Signal</keyword>
<evidence type="ECO:0000313" key="5">
    <source>
        <dbReference type="EMBL" id="KAG5550568.1"/>
    </source>
</evidence>
<dbReference type="Pfam" id="PF10262">
    <property type="entry name" value="Rdx"/>
    <property type="match status" value="1"/>
</dbReference>
<dbReference type="Gene3D" id="3.40.30.10">
    <property type="entry name" value="Glutaredoxin"/>
    <property type="match status" value="2"/>
</dbReference>
<protein>
    <recommendedName>
        <fullName evidence="7">SelT-like protein</fullName>
    </recommendedName>
</protein>
<feature type="chain" id="PRO_5043775660" description="SelT-like protein" evidence="4">
    <location>
        <begin position="18"/>
        <end position="259"/>
    </location>
</feature>
<keyword evidence="6" id="KW-1185">Reference proteome</keyword>
<evidence type="ECO:0000256" key="2">
    <source>
        <dbReference type="ARBA" id="ARBA00023284"/>
    </source>
</evidence>
<name>A0AAV6KDI7_9ERIC</name>
<evidence type="ECO:0000256" key="4">
    <source>
        <dbReference type="SAM" id="SignalP"/>
    </source>
</evidence>